<dbReference type="EMBL" id="JRES01000371">
    <property type="protein sequence ID" value="KNC31876.1"/>
    <property type="molecule type" value="Genomic_DNA"/>
</dbReference>
<evidence type="ECO:0000313" key="2">
    <source>
        <dbReference type="Proteomes" id="UP000037069"/>
    </source>
</evidence>
<dbReference type="AlphaFoldDB" id="A0A0L0CI19"/>
<gene>
    <name evidence="1" type="ORF">FF38_10642</name>
</gene>
<name>A0A0L0CI19_LUCCU</name>
<accession>A0A0L0CI19</accession>
<dbReference type="Proteomes" id="UP000037069">
    <property type="component" value="Unassembled WGS sequence"/>
</dbReference>
<evidence type="ECO:0000313" key="1">
    <source>
        <dbReference type="EMBL" id="KNC31876.1"/>
    </source>
</evidence>
<protein>
    <submittedName>
        <fullName evidence="1">Uncharacterized protein</fullName>
    </submittedName>
</protein>
<sequence>MLSVSEYHAAKADSTGFLGGKLNELNETKEENYQSVVKPFCSIWMRLIGVLYKTLFLRSWDLNFTDSMMATDTLSFSLVLWSAAWSFGNTPAFAPFGCALSVSSLKLMCCQYLLPDFKLVMSLHSSAGTWYDLTWGARATHNLVQQVGSCP</sequence>
<comment type="caution">
    <text evidence="1">The sequence shown here is derived from an EMBL/GenBank/DDBJ whole genome shotgun (WGS) entry which is preliminary data.</text>
</comment>
<keyword evidence="2" id="KW-1185">Reference proteome</keyword>
<reference evidence="1 2" key="1">
    <citation type="journal article" date="2015" name="Nat. Commun.">
        <title>Lucilia cuprina genome unlocks parasitic fly biology to underpin future interventions.</title>
        <authorList>
            <person name="Anstead C.A."/>
            <person name="Korhonen P.K."/>
            <person name="Young N.D."/>
            <person name="Hall R.S."/>
            <person name="Jex A.R."/>
            <person name="Murali S.C."/>
            <person name="Hughes D.S."/>
            <person name="Lee S.F."/>
            <person name="Perry T."/>
            <person name="Stroehlein A.J."/>
            <person name="Ansell B.R."/>
            <person name="Breugelmans B."/>
            <person name="Hofmann A."/>
            <person name="Qu J."/>
            <person name="Dugan S."/>
            <person name="Lee S.L."/>
            <person name="Chao H."/>
            <person name="Dinh H."/>
            <person name="Han Y."/>
            <person name="Doddapaneni H.V."/>
            <person name="Worley K.C."/>
            <person name="Muzny D.M."/>
            <person name="Ioannidis P."/>
            <person name="Waterhouse R.M."/>
            <person name="Zdobnov E.M."/>
            <person name="James P.J."/>
            <person name="Bagnall N.H."/>
            <person name="Kotze A.C."/>
            <person name="Gibbs R.A."/>
            <person name="Richards S."/>
            <person name="Batterham P."/>
            <person name="Gasser R.B."/>
        </authorList>
    </citation>
    <scope>NUCLEOTIDE SEQUENCE [LARGE SCALE GENOMIC DNA]</scope>
    <source>
        <strain evidence="1 2">LS</strain>
        <tissue evidence="1">Full body</tissue>
    </source>
</reference>
<organism evidence="1 2">
    <name type="scientific">Lucilia cuprina</name>
    <name type="common">Green bottle fly</name>
    <name type="synonym">Australian sheep blowfly</name>
    <dbReference type="NCBI Taxonomy" id="7375"/>
    <lineage>
        <taxon>Eukaryota</taxon>
        <taxon>Metazoa</taxon>
        <taxon>Ecdysozoa</taxon>
        <taxon>Arthropoda</taxon>
        <taxon>Hexapoda</taxon>
        <taxon>Insecta</taxon>
        <taxon>Pterygota</taxon>
        <taxon>Neoptera</taxon>
        <taxon>Endopterygota</taxon>
        <taxon>Diptera</taxon>
        <taxon>Brachycera</taxon>
        <taxon>Muscomorpha</taxon>
        <taxon>Oestroidea</taxon>
        <taxon>Calliphoridae</taxon>
        <taxon>Luciliinae</taxon>
        <taxon>Lucilia</taxon>
    </lineage>
</organism>
<proteinExistence type="predicted"/>